<dbReference type="EMBL" id="BAAANB010000021">
    <property type="protein sequence ID" value="GAA2035848.1"/>
    <property type="molecule type" value="Genomic_DNA"/>
</dbReference>
<keyword evidence="2" id="KW-1133">Transmembrane helix</keyword>
<proteinExistence type="predicted"/>
<keyword evidence="2" id="KW-0812">Transmembrane</keyword>
<evidence type="ECO:0000256" key="2">
    <source>
        <dbReference type="SAM" id="Phobius"/>
    </source>
</evidence>
<evidence type="ECO:0000313" key="4">
    <source>
        <dbReference type="Proteomes" id="UP001501285"/>
    </source>
</evidence>
<comment type="caution">
    <text evidence="3">The sequence shown here is derived from an EMBL/GenBank/DDBJ whole genome shotgun (WGS) entry which is preliminary data.</text>
</comment>
<protein>
    <recommendedName>
        <fullName evidence="5">AtpZ/AtpI family protein</fullName>
    </recommendedName>
</protein>
<sequence length="117" mass="12891">MSDHHDAPDLTNGTDAPDPDDTRVRRHTAGAFDIRNFIGALLGLYGVILTLLGIFGDKAYDKTGNVNANLYAGIVLLVISAIFIAWARLKPILVPEHVEPVEQDPTRPAPKRRQTRH</sequence>
<name>A0ABN2UGP1_9MICO</name>
<keyword evidence="2" id="KW-0472">Membrane</keyword>
<feature type="region of interest" description="Disordered" evidence="1">
    <location>
        <begin position="1"/>
        <end position="24"/>
    </location>
</feature>
<organism evidence="3 4">
    <name type="scientific">Terrabacter terrae</name>
    <dbReference type="NCBI Taxonomy" id="318434"/>
    <lineage>
        <taxon>Bacteria</taxon>
        <taxon>Bacillati</taxon>
        <taxon>Actinomycetota</taxon>
        <taxon>Actinomycetes</taxon>
        <taxon>Micrococcales</taxon>
        <taxon>Intrasporangiaceae</taxon>
        <taxon>Terrabacter</taxon>
    </lineage>
</organism>
<dbReference type="Proteomes" id="UP001501285">
    <property type="component" value="Unassembled WGS sequence"/>
</dbReference>
<evidence type="ECO:0008006" key="5">
    <source>
        <dbReference type="Google" id="ProtNLM"/>
    </source>
</evidence>
<feature type="transmembrane region" description="Helical" evidence="2">
    <location>
        <begin position="34"/>
        <end position="56"/>
    </location>
</feature>
<feature type="region of interest" description="Disordered" evidence="1">
    <location>
        <begin position="97"/>
        <end position="117"/>
    </location>
</feature>
<gene>
    <name evidence="3" type="ORF">GCM10009740_28630</name>
</gene>
<reference evidence="3 4" key="1">
    <citation type="journal article" date="2019" name="Int. J. Syst. Evol. Microbiol.">
        <title>The Global Catalogue of Microorganisms (GCM) 10K type strain sequencing project: providing services to taxonomists for standard genome sequencing and annotation.</title>
        <authorList>
            <consortium name="The Broad Institute Genomics Platform"/>
            <consortium name="The Broad Institute Genome Sequencing Center for Infectious Disease"/>
            <person name="Wu L."/>
            <person name="Ma J."/>
        </authorList>
    </citation>
    <scope>NUCLEOTIDE SEQUENCE [LARGE SCALE GENOMIC DNA]</scope>
    <source>
        <strain evidence="3 4">JCM 14283</strain>
    </source>
</reference>
<accession>A0ABN2UGP1</accession>
<dbReference type="RefSeq" id="WP_343992482.1">
    <property type="nucleotide sequence ID" value="NZ_BAAANB010000021.1"/>
</dbReference>
<evidence type="ECO:0000313" key="3">
    <source>
        <dbReference type="EMBL" id="GAA2035848.1"/>
    </source>
</evidence>
<evidence type="ECO:0000256" key="1">
    <source>
        <dbReference type="SAM" id="MobiDB-lite"/>
    </source>
</evidence>
<keyword evidence="4" id="KW-1185">Reference proteome</keyword>
<feature type="transmembrane region" description="Helical" evidence="2">
    <location>
        <begin position="68"/>
        <end position="87"/>
    </location>
</feature>